<comment type="subunit">
    <text evidence="2">Homodimer.</text>
</comment>
<comment type="subcellular location">
    <subcellularLocation>
        <location evidence="2">Cytoplasm</location>
    </subcellularLocation>
</comment>
<dbReference type="PIRSF" id="PIRSF006755">
    <property type="entry name" value="DTB_synth"/>
    <property type="match status" value="1"/>
</dbReference>
<dbReference type="SUPFAM" id="SSF52540">
    <property type="entry name" value="P-loop containing nucleoside triphosphate hydrolases"/>
    <property type="match status" value="1"/>
</dbReference>
<name>A0AAU9EBY7_9BACT</name>
<dbReference type="AlphaFoldDB" id="A0AAU9EBY7"/>
<feature type="binding site" evidence="2">
    <location>
        <position position="117"/>
    </location>
    <ligand>
        <name>Mg(2+)</name>
        <dbReference type="ChEBI" id="CHEBI:18420"/>
    </ligand>
</feature>
<feature type="binding site" evidence="2">
    <location>
        <position position="18"/>
    </location>
    <ligand>
        <name>Mg(2+)</name>
        <dbReference type="ChEBI" id="CHEBI:18420"/>
    </ligand>
</feature>
<accession>A0AAU9EBY7</accession>
<keyword evidence="2" id="KW-0460">Magnesium</keyword>
<keyword evidence="1 2" id="KW-0093">Biotin biosynthesis</keyword>
<dbReference type="GO" id="GO:0000287">
    <property type="term" value="F:magnesium ion binding"/>
    <property type="evidence" value="ECO:0007669"/>
    <property type="project" value="UniProtKB-UniRule"/>
</dbReference>
<feature type="active site" evidence="2">
    <location>
        <position position="39"/>
    </location>
</feature>
<dbReference type="CDD" id="cd03109">
    <property type="entry name" value="DTBS"/>
    <property type="match status" value="1"/>
</dbReference>
<feature type="binding site" evidence="2">
    <location>
        <position position="56"/>
    </location>
    <ligand>
        <name>ATP</name>
        <dbReference type="ChEBI" id="CHEBI:30616"/>
    </ligand>
</feature>
<dbReference type="EC" id="6.3.3.3" evidence="2"/>
<proteinExistence type="inferred from homology"/>
<dbReference type="Pfam" id="PF13500">
    <property type="entry name" value="AAA_26"/>
    <property type="match status" value="1"/>
</dbReference>
<dbReference type="NCBIfam" id="TIGR00347">
    <property type="entry name" value="bioD"/>
    <property type="match status" value="1"/>
</dbReference>
<dbReference type="InterPro" id="IPR027417">
    <property type="entry name" value="P-loop_NTPase"/>
</dbReference>
<dbReference type="Gene3D" id="3.40.50.300">
    <property type="entry name" value="P-loop containing nucleotide triphosphate hydrolases"/>
    <property type="match status" value="1"/>
</dbReference>
<dbReference type="InterPro" id="IPR004472">
    <property type="entry name" value="DTB_synth_BioD"/>
</dbReference>
<comment type="function">
    <text evidence="2">Catalyzes a mechanistically unusual reaction, the ATP-dependent insertion of CO2 between the N7 and N8 nitrogen atoms of 7,8-diaminopelargonic acid (DAPA, also called 7,8-diammoniononanoate) to form a ureido ring.</text>
</comment>
<dbReference type="GO" id="GO:0009102">
    <property type="term" value="P:biotin biosynthetic process"/>
    <property type="evidence" value="ECO:0007669"/>
    <property type="project" value="UniProtKB-UniRule"/>
</dbReference>
<dbReference type="KEGG" id="dmp:FAK_14510"/>
<keyword evidence="2" id="KW-0547">Nucleotide-binding</keyword>
<feature type="binding site" evidence="2">
    <location>
        <begin position="117"/>
        <end position="120"/>
    </location>
    <ligand>
        <name>ATP</name>
        <dbReference type="ChEBI" id="CHEBI:30616"/>
    </ligand>
</feature>
<evidence type="ECO:0000313" key="4">
    <source>
        <dbReference type="Proteomes" id="UP001366166"/>
    </source>
</evidence>
<dbReference type="GO" id="GO:0004141">
    <property type="term" value="F:dethiobiotin synthase activity"/>
    <property type="evidence" value="ECO:0007669"/>
    <property type="project" value="UniProtKB-UniRule"/>
</dbReference>
<keyword evidence="2" id="KW-0479">Metal-binding</keyword>
<comment type="catalytic activity">
    <reaction evidence="2">
        <text>(7R,8S)-7,8-diammoniononanoate + CO2 + ATP = (4R,5S)-dethiobiotin + ADP + phosphate + 3 H(+)</text>
        <dbReference type="Rhea" id="RHEA:15805"/>
        <dbReference type="ChEBI" id="CHEBI:15378"/>
        <dbReference type="ChEBI" id="CHEBI:16526"/>
        <dbReference type="ChEBI" id="CHEBI:30616"/>
        <dbReference type="ChEBI" id="CHEBI:43474"/>
        <dbReference type="ChEBI" id="CHEBI:149469"/>
        <dbReference type="ChEBI" id="CHEBI:149473"/>
        <dbReference type="ChEBI" id="CHEBI:456216"/>
        <dbReference type="EC" id="6.3.3.3"/>
    </reaction>
</comment>
<gene>
    <name evidence="2 3" type="primary">bioD</name>
    <name evidence="3" type="ORF">FAK_14510</name>
</gene>
<evidence type="ECO:0000256" key="1">
    <source>
        <dbReference type="ARBA" id="ARBA00022756"/>
    </source>
</evidence>
<dbReference type="HAMAP" id="MF_00336">
    <property type="entry name" value="BioD"/>
    <property type="match status" value="1"/>
</dbReference>
<reference evidence="4" key="1">
    <citation type="journal article" date="2023" name="Arch. Microbiol.">
        <title>Desulfoferula mesophilus gen. nov. sp. nov., a mesophilic sulfate-reducing bacterium isolated from a brackish lake sediment.</title>
        <authorList>
            <person name="Watanabe T."/>
            <person name="Yabe T."/>
            <person name="Tsuji J.M."/>
            <person name="Fukui M."/>
        </authorList>
    </citation>
    <scope>NUCLEOTIDE SEQUENCE [LARGE SCALE GENOMIC DNA]</scope>
    <source>
        <strain evidence="4">12FAK</strain>
    </source>
</reference>
<dbReference type="GO" id="GO:0005829">
    <property type="term" value="C:cytosol"/>
    <property type="evidence" value="ECO:0007669"/>
    <property type="project" value="TreeGrafter"/>
</dbReference>
<feature type="binding site" evidence="2">
    <location>
        <position position="43"/>
    </location>
    <ligand>
        <name>substrate</name>
    </ligand>
</feature>
<keyword evidence="4" id="KW-1185">Reference proteome</keyword>
<keyword evidence="2" id="KW-0067">ATP-binding</keyword>
<sequence length="239" mass="24746">MSHKGVVVVGTDTDAGKTMVSAALVAGLRQAGVPAGYLKPLASECAMGPGGPMSPDVALLHRLVGLEEPLSSLNPVCLRAPLSPLAAAREEGVELSLAASVAACREFLAGQEFGVIEGVGGLLVPIAPGATFRELAVELGLPVVVAARPGLGTINHTLLTIQALRQADLNVLGFVFSFTQPADPGDPSIKENHALIHEYSGTPFMGALPYLGPREQISRLALHQAVRENLDMSPALAVR</sequence>
<comment type="pathway">
    <text evidence="2">Cofactor biosynthesis; biotin biosynthesis; biotin from 7,8-diaminononanoate: step 1/2.</text>
</comment>
<comment type="cofactor">
    <cofactor evidence="2">
        <name>Mg(2+)</name>
        <dbReference type="ChEBI" id="CHEBI:18420"/>
    </cofactor>
</comment>
<dbReference type="PANTHER" id="PTHR43210">
    <property type="entry name" value="DETHIOBIOTIN SYNTHETASE"/>
    <property type="match status" value="1"/>
</dbReference>
<dbReference type="PANTHER" id="PTHR43210:SF5">
    <property type="entry name" value="DETHIOBIOTIN SYNTHETASE"/>
    <property type="match status" value="1"/>
</dbReference>
<organism evidence="3 4">
    <name type="scientific">Desulfoferula mesophila</name>
    <dbReference type="NCBI Taxonomy" id="3058419"/>
    <lineage>
        <taxon>Bacteria</taxon>
        <taxon>Pseudomonadati</taxon>
        <taxon>Thermodesulfobacteriota</taxon>
        <taxon>Desulfarculia</taxon>
        <taxon>Desulfarculales</taxon>
        <taxon>Desulfarculaceae</taxon>
        <taxon>Desulfoferula</taxon>
    </lineage>
</organism>
<evidence type="ECO:0000313" key="3">
    <source>
        <dbReference type="EMBL" id="BEQ14385.1"/>
    </source>
</evidence>
<keyword evidence="2" id="KW-0963">Cytoplasm</keyword>
<comment type="caution">
    <text evidence="2">Lacks conserved residue(s) required for the propagation of feature annotation.</text>
</comment>
<comment type="similarity">
    <text evidence="2">Belongs to the dethiobiotin synthetase family.</text>
</comment>
<dbReference type="Proteomes" id="UP001366166">
    <property type="component" value="Chromosome"/>
</dbReference>
<keyword evidence="2" id="KW-0436">Ligase</keyword>
<dbReference type="EMBL" id="AP028679">
    <property type="protein sequence ID" value="BEQ14385.1"/>
    <property type="molecule type" value="Genomic_DNA"/>
</dbReference>
<protein>
    <recommendedName>
        <fullName evidence="2">ATP-dependent dethiobiotin synthetase BioD</fullName>
        <ecNumber evidence="2">6.3.3.3</ecNumber>
    </recommendedName>
    <alternativeName>
        <fullName evidence="2">DTB synthetase</fullName>
        <shortName evidence="2">DTBS</shortName>
    </alternativeName>
    <alternativeName>
        <fullName evidence="2">Dethiobiotin synthase</fullName>
    </alternativeName>
</protein>
<dbReference type="GO" id="GO:0005524">
    <property type="term" value="F:ATP binding"/>
    <property type="evidence" value="ECO:0007669"/>
    <property type="project" value="UniProtKB-UniRule"/>
</dbReference>
<feature type="binding site" evidence="2">
    <location>
        <begin position="209"/>
        <end position="211"/>
    </location>
    <ligand>
        <name>ATP</name>
        <dbReference type="ChEBI" id="CHEBI:30616"/>
    </ligand>
</feature>
<dbReference type="RefSeq" id="WP_338606100.1">
    <property type="nucleotide sequence ID" value="NZ_AP028679.1"/>
</dbReference>
<feature type="binding site" evidence="2">
    <location>
        <position position="56"/>
    </location>
    <ligand>
        <name>Mg(2+)</name>
        <dbReference type="ChEBI" id="CHEBI:18420"/>
    </ligand>
</feature>
<evidence type="ECO:0000256" key="2">
    <source>
        <dbReference type="HAMAP-Rule" id="MF_00336"/>
    </source>
</evidence>